<dbReference type="GO" id="GO:0003700">
    <property type="term" value="F:DNA-binding transcription factor activity"/>
    <property type="evidence" value="ECO:0007669"/>
    <property type="project" value="TreeGrafter"/>
</dbReference>
<proteinExistence type="predicted"/>
<organism evidence="4 5">
    <name type="scientific">Acinetobacter proteolyticus</name>
    <dbReference type="NCBI Taxonomy" id="1776741"/>
    <lineage>
        <taxon>Bacteria</taxon>
        <taxon>Pseudomonadati</taxon>
        <taxon>Pseudomonadota</taxon>
        <taxon>Gammaproteobacteria</taxon>
        <taxon>Moraxellales</taxon>
        <taxon>Moraxellaceae</taxon>
        <taxon>Acinetobacter</taxon>
    </lineage>
</organism>
<dbReference type="Proteomes" id="UP000233553">
    <property type="component" value="Unassembled WGS sequence"/>
</dbReference>
<dbReference type="PANTHER" id="PTHR30055">
    <property type="entry name" value="HTH-TYPE TRANSCRIPTIONAL REGULATOR RUTR"/>
    <property type="match status" value="1"/>
</dbReference>
<evidence type="ECO:0000256" key="2">
    <source>
        <dbReference type="PROSITE-ProRule" id="PRU00335"/>
    </source>
</evidence>
<dbReference type="InterPro" id="IPR009057">
    <property type="entry name" value="Homeodomain-like_sf"/>
</dbReference>
<evidence type="ECO:0000313" key="5">
    <source>
        <dbReference type="Proteomes" id="UP000233553"/>
    </source>
</evidence>
<dbReference type="InterPro" id="IPR001647">
    <property type="entry name" value="HTH_TetR"/>
</dbReference>
<evidence type="ECO:0000256" key="1">
    <source>
        <dbReference type="ARBA" id="ARBA00023125"/>
    </source>
</evidence>
<evidence type="ECO:0000259" key="3">
    <source>
        <dbReference type="PROSITE" id="PS50977"/>
    </source>
</evidence>
<reference evidence="4 5" key="1">
    <citation type="submission" date="2017-12" db="EMBL/GenBank/DDBJ databases">
        <title>Draft Genome sequences of multiple microbial strains isolated from spacecraft associated surfaces.</title>
        <authorList>
            <person name="Seuylemezian A."/>
            <person name="Vaishampayan P."/>
            <person name="Venkateswaran K."/>
        </authorList>
    </citation>
    <scope>NUCLEOTIDE SEQUENCE [LARGE SCALE GENOMIC DNA]</scope>
    <source>
        <strain evidence="4 5">2P01AA</strain>
    </source>
</reference>
<dbReference type="RefSeq" id="WP_101236342.1">
    <property type="nucleotide sequence ID" value="NZ_PISJ01000012.1"/>
</dbReference>
<dbReference type="SUPFAM" id="SSF46689">
    <property type="entry name" value="Homeodomain-like"/>
    <property type="match status" value="1"/>
</dbReference>
<dbReference type="PRINTS" id="PR00455">
    <property type="entry name" value="HTHTETR"/>
</dbReference>
<dbReference type="EMBL" id="PISJ01000012">
    <property type="protein sequence ID" value="PKF34057.1"/>
    <property type="molecule type" value="Genomic_DNA"/>
</dbReference>
<gene>
    <name evidence="4" type="ORF">CW311_09440</name>
</gene>
<dbReference type="Gene3D" id="1.10.357.10">
    <property type="entry name" value="Tetracycline Repressor, domain 2"/>
    <property type="match status" value="1"/>
</dbReference>
<dbReference type="Pfam" id="PF00440">
    <property type="entry name" value="TetR_N"/>
    <property type="match status" value="1"/>
</dbReference>
<feature type="domain" description="HTH tetR-type" evidence="3">
    <location>
        <begin position="9"/>
        <end position="69"/>
    </location>
</feature>
<dbReference type="PANTHER" id="PTHR30055:SF223">
    <property type="entry name" value="HTH-TYPE TRANSCRIPTIONAL REGULATOR UIDR"/>
    <property type="match status" value="1"/>
</dbReference>
<dbReference type="PROSITE" id="PS50977">
    <property type="entry name" value="HTH_TETR_2"/>
    <property type="match status" value="1"/>
</dbReference>
<accession>A0A2N0WG74</accession>
<comment type="caution">
    <text evidence="4">The sequence shown here is derived from an EMBL/GenBank/DDBJ whole genome shotgun (WGS) entry which is preliminary data.</text>
</comment>
<protein>
    <submittedName>
        <fullName evidence="4">TetR/AcrR family transcriptional regulator</fullName>
    </submittedName>
</protein>
<feature type="DNA-binding region" description="H-T-H motif" evidence="2">
    <location>
        <begin position="32"/>
        <end position="51"/>
    </location>
</feature>
<sequence length="195" mass="21742">MTGKRLSKEERRQQLLQVARSIIRTQGVEALTLGYLAEQAGITKPIAYRHFIDREGLLISIYQEFDDKQTAELNRSLAAEAKTLQQTIHIFCEAYLSCFISTGPEVGLVIAALSGSDILQNYFQHCQQKFTEIFKQSMHPFIQLDGKEGEAIVIAIMGLIETVSTAASKNQIDALTAQQVMENSLLVILQDYSAT</sequence>
<name>A0A2N0WG74_9GAMM</name>
<evidence type="ECO:0000313" key="4">
    <source>
        <dbReference type="EMBL" id="PKF34057.1"/>
    </source>
</evidence>
<dbReference type="GO" id="GO:0000976">
    <property type="term" value="F:transcription cis-regulatory region binding"/>
    <property type="evidence" value="ECO:0007669"/>
    <property type="project" value="TreeGrafter"/>
</dbReference>
<dbReference type="InterPro" id="IPR050109">
    <property type="entry name" value="HTH-type_TetR-like_transc_reg"/>
</dbReference>
<dbReference type="AlphaFoldDB" id="A0A2N0WG74"/>
<keyword evidence="1 2" id="KW-0238">DNA-binding</keyword>